<evidence type="ECO:0000256" key="5">
    <source>
        <dbReference type="ARBA" id="ARBA00022723"/>
    </source>
</evidence>
<dbReference type="PIRSF" id="PIRSF006268">
    <property type="entry name" value="ApbE"/>
    <property type="match status" value="1"/>
</dbReference>
<sequence length="328" mass="34880">MGGIVKTSSELSPEQPERYSLNGETMGTRYTALFYGPPGLDRAAIHASLFAAVDQVDRQMSNWNPDSDLCRLNAAPAHAWLAVPAELAQVLATGLRISLQSDGAFEMGVGDLVARWGFGPAQRQPTTTGMAPPPAVFTPATTALEVDLGRLRVRKHAPLALDLCGIAKGYGVDKLAHCLDGWGIDRYLVGIDGEMRARGTKPDGAPWAVALEKPTYGTREVAGVMELEDMAIATSGDYRHWVDVDGTRYGHTMDPAQGRPLSNGLAAVTVLSSTCMLADAWATALMVLGPVEGVALARQRGMDALFVLRDGDGLRETLILAGELAQPA</sequence>
<dbReference type="InterPro" id="IPR024932">
    <property type="entry name" value="ApbE"/>
</dbReference>
<dbReference type="SUPFAM" id="SSF143631">
    <property type="entry name" value="ApbE-like"/>
    <property type="match status" value="1"/>
</dbReference>
<evidence type="ECO:0000256" key="7">
    <source>
        <dbReference type="ARBA" id="ARBA00022842"/>
    </source>
</evidence>
<keyword evidence="7 10" id="KW-0460">Magnesium</keyword>
<comment type="cofactor">
    <cofactor evidence="11">
        <name>Mg(2+)</name>
        <dbReference type="ChEBI" id="CHEBI:18420"/>
    </cofactor>
    <cofactor evidence="11">
        <name>Mn(2+)</name>
        <dbReference type="ChEBI" id="CHEBI:29035"/>
    </cofactor>
    <text evidence="11">Magnesium. Can also use manganese.</text>
</comment>
<evidence type="ECO:0000256" key="12">
    <source>
        <dbReference type="SAM" id="MobiDB-lite"/>
    </source>
</evidence>
<name>A0A7W2EPY8_9BURK</name>
<keyword evidence="14" id="KW-1185">Reference proteome</keyword>
<evidence type="ECO:0000256" key="11">
    <source>
        <dbReference type="PIRSR" id="PIRSR006268-2"/>
    </source>
</evidence>
<dbReference type="InterPro" id="IPR003374">
    <property type="entry name" value="ApbE-like_sf"/>
</dbReference>
<dbReference type="Gene3D" id="3.10.520.10">
    <property type="entry name" value="ApbE-like domains"/>
    <property type="match status" value="1"/>
</dbReference>
<evidence type="ECO:0000256" key="10">
    <source>
        <dbReference type="PIRNR" id="PIRNR006268"/>
    </source>
</evidence>
<evidence type="ECO:0000256" key="9">
    <source>
        <dbReference type="ARBA" id="ARBA00048540"/>
    </source>
</evidence>
<evidence type="ECO:0000256" key="4">
    <source>
        <dbReference type="ARBA" id="ARBA00022679"/>
    </source>
</evidence>
<keyword evidence="3 10" id="KW-0285">Flavoprotein</keyword>
<dbReference type="Proteomes" id="UP000534388">
    <property type="component" value="Unassembled WGS sequence"/>
</dbReference>
<dbReference type="EC" id="2.7.1.180" evidence="1 10"/>
<comment type="catalytic activity">
    <reaction evidence="9 10">
        <text>L-threonyl-[protein] + FAD = FMN-L-threonyl-[protein] + AMP + H(+)</text>
        <dbReference type="Rhea" id="RHEA:36847"/>
        <dbReference type="Rhea" id="RHEA-COMP:11060"/>
        <dbReference type="Rhea" id="RHEA-COMP:11061"/>
        <dbReference type="ChEBI" id="CHEBI:15378"/>
        <dbReference type="ChEBI" id="CHEBI:30013"/>
        <dbReference type="ChEBI" id="CHEBI:57692"/>
        <dbReference type="ChEBI" id="CHEBI:74257"/>
        <dbReference type="ChEBI" id="CHEBI:456215"/>
        <dbReference type="EC" id="2.7.1.180"/>
    </reaction>
</comment>
<evidence type="ECO:0000256" key="1">
    <source>
        <dbReference type="ARBA" id="ARBA00011955"/>
    </source>
</evidence>
<feature type="compositionally biased region" description="Polar residues" evidence="12">
    <location>
        <begin position="1"/>
        <end position="12"/>
    </location>
</feature>
<evidence type="ECO:0000313" key="14">
    <source>
        <dbReference type="Proteomes" id="UP000534388"/>
    </source>
</evidence>
<feature type="region of interest" description="Disordered" evidence="12">
    <location>
        <begin position="1"/>
        <end position="21"/>
    </location>
</feature>
<evidence type="ECO:0000256" key="3">
    <source>
        <dbReference type="ARBA" id="ARBA00022630"/>
    </source>
</evidence>
<keyword evidence="6 10" id="KW-0274">FAD</keyword>
<reference evidence="13 14" key="1">
    <citation type="submission" date="2020-07" db="EMBL/GenBank/DDBJ databases">
        <title>Novel species isolated from subtropical streams in China.</title>
        <authorList>
            <person name="Lu H."/>
        </authorList>
    </citation>
    <scope>NUCLEOTIDE SEQUENCE [LARGE SCALE GENOMIC DNA]</scope>
    <source>
        <strain evidence="13 14">LX20W</strain>
    </source>
</reference>
<feature type="binding site" evidence="11">
    <location>
        <position position="165"/>
    </location>
    <ligand>
        <name>Mg(2+)</name>
        <dbReference type="ChEBI" id="CHEBI:18420"/>
    </ligand>
</feature>
<evidence type="ECO:0000256" key="6">
    <source>
        <dbReference type="ARBA" id="ARBA00022827"/>
    </source>
</evidence>
<evidence type="ECO:0000256" key="8">
    <source>
        <dbReference type="ARBA" id="ARBA00031306"/>
    </source>
</evidence>
<feature type="binding site" evidence="11">
    <location>
        <position position="283"/>
    </location>
    <ligand>
        <name>Mg(2+)</name>
        <dbReference type="ChEBI" id="CHEBI:18420"/>
    </ligand>
</feature>
<protein>
    <recommendedName>
        <fullName evidence="2 10">FAD:protein FMN transferase</fullName>
        <ecNumber evidence="1 10">2.7.1.180</ecNumber>
    </recommendedName>
    <alternativeName>
        <fullName evidence="8 10">Flavin transferase</fullName>
    </alternativeName>
</protein>
<organism evidence="13 14">
    <name type="scientific">Rugamonas brunnea</name>
    <dbReference type="NCBI Taxonomy" id="2758569"/>
    <lineage>
        <taxon>Bacteria</taxon>
        <taxon>Pseudomonadati</taxon>
        <taxon>Pseudomonadota</taxon>
        <taxon>Betaproteobacteria</taxon>
        <taxon>Burkholderiales</taxon>
        <taxon>Oxalobacteraceae</taxon>
        <taxon>Telluria group</taxon>
        <taxon>Rugamonas</taxon>
    </lineage>
</organism>
<comment type="similarity">
    <text evidence="10">Belongs to the ApbE family.</text>
</comment>
<dbReference type="Pfam" id="PF02424">
    <property type="entry name" value="ApbE"/>
    <property type="match status" value="1"/>
</dbReference>
<dbReference type="EMBL" id="JACEZT010000002">
    <property type="protein sequence ID" value="MBA5636489.1"/>
    <property type="molecule type" value="Genomic_DNA"/>
</dbReference>
<keyword evidence="4 10" id="KW-0808">Transferase</keyword>
<dbReference type="GO" id="GO:0016740">
    <property type="term" value="F:transferase activity"/>
    <property type="evidence" value="ECO:0007669"/>
    <property type="project" value="UniProtKB-UniRule"/>
</dbReference>
<dbReference type="AlphaFoldDB" id="A0A7W2EPY8"/>
<gene>
    <name evidence="13" type="ORF">H3H37_05415</name>
</gene>
<evidence type="ECO:0000313" key="13">
    <source>
        <dbReference type="EMBL" id="MBA5636489.1"/>
    </source>
</evidence>
<comment type="caution">
    <text evidence="13">The sequence shown here is derived from an EMBL/GenBank/DDBJ whole genome shotgun (WGS) entry which is preliminary data.</text>
</comment>
<keyword evidence="5 10" id="KW-0479">Metal-binding</keyword>
<proteinExistence type="inferred from homology"/>
<dbReference type="GO" id="GO:0046872">
    <property type="term" value="F:metal ion binding"/>
    <property type="evidence" value="ECO:0007669"/>
    <property type="project" value="UniProtKB-UniRule"/>
</dbReference>
<evidence type="ECO:0000256" key="2">
    <source>
        <dbReference type="ARBA" id="ARBA00016337"/>
    </source>
</evidence>
<accession>A0A7W2EPY8</accession>
<feature type="binding site" evidence="11">
    <location>
        <position position="279"/>
    </location>
    <ligand>
        <name>Mg(2+)</name>
        <dbReference type="ChEBI" id="CHEBI:18420"/>
    </ligand>
</feature>
<dbReference type="PANTHER" id="PTHR30040:SF2">
    <property type="entry name" value="FAD:PROTEIN FMN TRANSFERASE"/>
    <property type="match status" value="1"/>
</dbReference>
<dbReference type="PANTHER" id="PTHR30040">
    <property type="entry name" value="THIAMINE BIOSYNTHESIS LIPOPROTEIN APBE"/>
    <property type="match status" value="1"/>
</dbReference>